<gene>
    <name evidence="1" type="ORF">LCGC14_1246060</name>
</gene>
<evidence type="ECO:0000313" key="1">
    <source>
        <dbReference type="EMBL" id="KKM89705.1"/>
    </source>
</evidence>
<sequence>MIKVIIELELVFSYRLALGTLVDFCNLWDSTLLYGGTKKLKAIISMPGVHFKKIFGTNPREKEYPVPSGMEKFISKSVVKNILIKGK</sequence>
<dbReference type="AlphaFoldDB" id="A0A0F9NLP8"/>
<protein>
    <submittedName>
        <fullName evidence="1">Uncharacterized protein</fullName>
    </submittedName>
</protein>
<reference evidence="1" key="1">
    <citation type="journal article" date="2015" name="Nature">
        <title>Complex archaea that bridge the gap between prokaryotes and eukaryotes.</title>
        <authorList>
            <person name="Spang A."/>
            <person name="Saw J.H."/>
            <person name="Jorgensen S.L."/>
            <person name="Zaremba-Niedzwiedzka K."/>
            <person name="Martijn J."/>
            <person name="Lind A.E."/>
            <person name="van Eijk R."/>
            <person name="Schleper C."/>
            <person name="Guy L."/>
            <person name="Ettema T.J."/>
        </authorList>
    </citation>
    <scope>NUCLEOTIDE SEQUENCE</scope>
</reference>
<name>A0A0F9NLP8_9ZZZZ</name>
<proteinExistence type="predicted"/>
<organism evidence="1">
    <name type="scientific">marine sediment metagenome</name>
    <dbReference type="NCBI Taxonomy" id="412755"/>
    <lineage>
        <taxon>unclassified sequences</taxon>
        <taxon>metagenomes</taxon>
        <taxon>ecological metagenomes</taxon>
    </lineage>
</organism>
<comment type="caution">
    <text evidence="1">The sequence shown here is derived from an EMBL/GenBank/DDBJ whole genome shotgun (WGS) entry which is preliminary data.</text>
</comment>
<accession>A0A0F9NLP8</accession>
<dbReference type="EMBL" id="LAZR01006778">
    <property type="protein sequence ID" value="KKM89705.1"/>
    <property type="molecule type" value="Genomic_DNA"/>
</dbReference>